<dbReference type="CDD" id="cd01106">
    <property type="entry name" value="HTH_TipAL-Mta"/>
    <property type="match status" value="1"/>
</dbReference>
<dbReference type="InterPro" id="IPR009061">
    <property type="entry name" value="DNA-bd_dom_put_sf"/>
</dbReference>
<dbReference type="GO" id="GO:0003677">
    <property type="term" value="F:DNA binding"/>
    <property type="evidence" value="ECO:0007669"/>
    <property type="project" value="UniProtKB-KW"/>
</dbReference>
<evidence type="ECO:0000313" key="4">
    <source>
        <dbReference type="Proteomes" id="UP000298484"/>
    </source>
</evidence>
<dbReference type="Proteomes" id="UP000298484">
    <property type="component" value="Unassembled WGS sequence"/>
</dbReference>
<accession>A0A4Y9A8A9</accession>
<evidence type="ECO:0000259" key="2">
    <source>
        <dbReference type="PROSITE" id="PS50937"/>
    </source>
</evidence>
<protein>
    <submittedName>
        <fullName evidence="3">MerR family transcriptional regulator</fullName>
    </submittedName>
</protein>
<dbReference type="SMART" id="SM00422">
    <property type="entry name" value="HTH_MERR"/>
    <property type="match status" value="1"/>
</dbReference>
<dbReference type="PROSITE" id="PS50937">
    <property type="entry name" value="HTH_MERR_2"/>
    <property type="match status" value="1"/>
</dbReference>
<dbReference type="GO" id="GO:0003700">
    <property type="term" value="F:DNA-binding transcription factor activity"/>
    <property type="evidence" value="ECO:0007669"/>
    <property type="project" value="InterPro"/>
</dbReference>
<gene>
    <name evidence="3" type="ORF">E4U82_14695</name>
</gene>
<comment type="caution">
    <text evidence="3">The sequence shown here is derived from an EMBL/GenBank/DDBJ whole genome shotgun (WGS) entry which is preliminary data.</text>
</comment>
<dbReference type="Pfam" id="PF13411">
    <property type="entry name" value="MerR_1"/>
    <property type="match status" value="1"/>
</dbReference>
<organism evidence="3 4">
    <name type="scientific">Lentibacillus salicampi</name>
    <dbReference type="NCBI Taxonomy" id="175306"/>
    <lineage>
        <taxon>Bacteria</taxon>
        <taxon>Bacillati</taxon>
        <taxon>Bacillota</taxon>
        <taxon>Bacilli</taxon>
        <taxon>Bacillales</taxon>
        <taxon>Bacillaceae</taxon>
        <taxon>Lentibacillus</taxon>
    </lineage>
</organism>
<dbReference type="PANTHER" id="PTHR30204:SF96">
    <property type="entry name" value="CHROMOSOME-ANCHORING PROTEIN RACA"/>
    <property type="match status" value="1"/>
</dbReference>
<evidence type="ECO:0000313" key="3">
    <source>
        <dbReference type="EMBL" id="TFJ92003.1"/>
    </source>
</evidence>
<keyword evidence="1" id="KW-0238">DNA-binding</keyword>
<dbReference type="InterPro" id="IPR047057">
    <property type="entry name" value="MerR_fam"/>
</dbReference>
<dbReference type="OrthoDB" id="1894615at2"/>
<dbReference type="RefSeq" id="WP_135110911.1">
    <property type="nucleotide sequence ID" value="NZ_SRHY01000032.1"/>
</dbReference>
<dbReference type="InterPro" id="IPR000551">
    <property type="entry name" value="MerR-type_HTH_dom"/>
</dbReference>
<feature type="domain" description="HTH merR-type" evidence="2">
    <location>
        <begin position="1"/>
        <end position="70"/>
    </location>
</feature>
<dbReference type="AlphaFoldDB" id="A0A4Y9A8A9"/>
<dbReference type="PANTHER" id="PTHR30204">
    <property type="entry name" value="REDOX-CYCLING DRUG-SENSING TRANSCRIPTIONAL ACTIVATOR SOXR"/>
    <property type="match status" value="1"/>
</dbReference>
<evidence type="ECO:0000256" key="1">
    <source>
        <dbReference type="ARBA" id="ARBA00023125"/>
    </source>
</evidence>
<dbReference type="PRINTS" id="PR00040">
    <property type="entry name" value="HTHMERR"/>
</dbReference>
<sequence length="247" mass="28773">MYTIGQLSKKTGVTVRTLDYYDEIGLIKPSSKTEGGHRLYMDNDVMTLERVLALKYMGFSLEKMKDVLNESTSTWQQSIQHQLEMVQREQDRLKTLEQALTGISYAIEFEGEINWSMIFGTIRLFQQAPEDALQQYKGYLSDEEMRKIMDINAGMSEDDIAEWTGIIHDIKNNLEIDPGSEKAQQLAERWMNQADNMFEQDEELLSDMWEALQNLKEGIAFYPMDQDVINFIERALTIKYAHREVKK</sequence>
<dbReference type="Gene3D" id="1.10.1660.10">
    <property type="match status" value="1"/>
</dbReference>
<keyword evidence="4" id="KW-1185">Reference proteome</keyword>
<dbReference type="SUPFAM" id="SSF46955">
    <property type="entry name" value="Putative DNA-binding domain"/>
    <property type="match status" value="1"/>
</dbReference>
<proteinExistence type="predicted"/>
<name>A0A4Y9A8A9_9BACI</name>
<dbReference type="EMBL" id="SRHY01000032">
    <property type="protein sequence ID" value="TFJ92003.1"/>
    <property type="molecule type" value="Genomic_DNA"/>
</dbReference>
<reference evidence="3 4" key="1">
    <citation type="submission" date="2019-03" db="EMBL/GenBank/DDBJ databases">
        <title>Genome sequence of Lentibacillus salicampi ATCC BAA-719.</title>
        <authorList>
            <person name="Maclea K.S."/>
            <person name="Simoes Junior M."/>
        </authorList>
    </citation>
    <scope>NUCLEOTIDE SEQUENCE [LARGE SCALE GENOMIC DNA]</scope>
    <source>
        <strain evidence="3 4">ATCC BAA-719</strain>
    </source>
</reference>